<dbReference type="PROSITE" id="PS00463">
    <property type="entry name" value="ZN2_CY6_FUNGAL_1"/>
    <property type="match status" value="1"/>
</dbReference>
<dbReference type="EMBL" id="MU001633">
    <property type="protein sequence ID" value="KAF2484940.1"/>
    <property type="molecule type" value="Genomic_DNA"/>
</dbReference>
<dbReference type="PROSITE" id="PS50048">
    <property type="entry name" value="ZN2_CY6_FUNGAL_2"/>
    <property type="match status" value="1"/>
</dbReference>
<dbReference type="PANTHER" id="PTHR38111">
    <property type="entry name" value="ZN(2)-C6 FUNGAL-TYPE DOMAIN-CONTAINING PROTEIN-RELATED"/>
    <property type="match status" value="1"/>
</dbReference>
<dbReference type="CDD" id="cd00067">
    <property type="entry name" value="GAL4"/>
    <property type="match status" value="1"/>
</dbReference>
<dbReference type="InterPro" id="IPR053178">
    <property type="entry name" value="Osmoadaptation_assoc"/>
</dbReference>
<accession>A0A6A6PXW0</accession>
<dbReference type="Gene3D" id="4.10.240.10">
    <property type="entry name" value="Zn(2)-C6 fungal-type DNA-binding domain"/>
    <property type="match status" value="1"/>
</dbReference>
<reference evidence="3" key="1">
    <citation type="journal article" date="2020" name="Stud. Mycol.">
        <title>101 Dothideomycetes genomes: a test case for predicting lifestyles and emergence of pathogens.</title>
        <authorList>
            <person name="Haridas S."/>
            <person name="Albert R."/>
            <person name="Binder M."/>
            <person name="Bloem J."/>
            <person name="Labutti K."/>
            <person name="Salamov A."/>
            <person name="Andreopoulos B."/>
            <person name="Baker S."/>
            <person name="Barry K."/>
            <person name="Bills G."/>
            <person name="Bluhm B."/>
            <person name="Cannon C."/>
            <person name="Castanera R."/>
            <person name="Culley D."/>
            <person name="Daum C."/>
            <person name="Ezra D."/>
            <person name="Gonzalez J."/>
            <person name="Henrissat B."/>
            <person name="Kuo A."/>
            <person name="Liang C."/>
            <person name="Lipzen A."/>
            <person name="Lutzoni F."/>
            <person name="Magnuson J."/>
            <person name="Mondo S."/>
            <person name="Nolan M."/>
            <person name="Ohm R."/>
            <person name="Pangilinan J."/>
            <person name="Park H.-J."/>
            <person name="Ramirez L."/>
            <person name="Alfaro M."/>
            <person name="Sun H."/>
            <person name="Tritt A."/>
            <person name="Yoshinaga Y."/>
            <person name="Zwiers L.-H."/>
            <person name="Turgeon B."/>
            <person name="Goodwin S."/>
            <person name="Spatafora J."/>
            <person name="Crous P."/>
            <person name="Grigoriev I."/>
        </authorList>
    </citation>
    <scope>NUCLEOTIDE SEQUENCE</scope>
    <source>
        <strain evidence="3">CBS 113389</strain>
    </source>
</reference>
<evidence type="ECO:0000313" key="3">
    <source>
        <dbReference type="EMBL" id="KAF2484940.1"/>
    </source>
</evidence>
<sequence length="452" mass="50373">MVGRRTSRGCATCRQRRIKCDLARPACQKCIQAGWKCPGYDARFIHNHANGAGSRNGLLPMPLSSSELLRLDYAHKMEAGVLSATLDMMPPGHVLMHLPVCIGRSPALDDAVRCITQNTRSSGQLHCLIYDTAYVNALGSLQKALRDPCEIHAAETLAAALVLQMYEANKDYSAQKWIYHARGVVRMLQTRNITDTSSALEKAVLGLEVGSVFLSGLISQPHSFLSRDAWSQMPRRAHVDSKPDSDLFTRVIVEGPRAPDTDVFYSELLGSCAFIKDAGSHQRYRVMDVATKEMLLMRQNLLSRMFAFLEPACSEKKANTLTIATHIATEFFLIVTDSFILIMQEQVRALASRLRAFSVLDDLTEQTVRSERAQTLRSILPRFQHLTLIDAELSCSLSAALSTMLSTMIPPADRNLYGHKEAATLLDIVDHELSEADWRSLTRRNTPDRLEV</sequence>
<evidence type="ECO:0000313" key="4">
    <source>
        <dbReference type="Proteomes" id="UP000799767"/>
    </source>
</evidence>
<protein>
    <recommendedName>
        <fullName evidence="2">Zn(2)-C6 fungal-type domain-containing protein</fullName>
    </recommendedName>
</protein>
<dbReference type="Pfam" id="PF00172">
    <property type="entry name" value="Zn_clus"/>
    <property type="match status" value="1"/>
</dbReference>
<name>A0A6A6PXW0_9PEZI</name>
<dbReference type="GO" id="GO:0000981">
    <property type="term" value="F:DNA-binding transcription factor activity, RNA polymerase II-specific"/>
    <property type="evidence" value="ECO:0007669"/>
    <property type="project" value="InterPro"/>
</dbReference>
<dbReference type="Proteomes" id="UP000799767">
    <property type="component" value="Unassembled WGS sequence"/>
</dbReference>
<dbReference type="SMART" id="SM00066">
    <property type="entry name" value="GAL4"/>
    <property type="match status" value="1"/>
</dbReference>
<evidence type="ECO:0000256" key="1">
    <source>
        <dbReference type="ARBA" id="ARBA00023242"/>
    </source>
</evidence>
<dbReference type="InterPro" id="IPR001138">
    <property type="entry name" value="Zn2Cys6_DnaBD"/>
</dbReference>
<organism evidence="3 4">
    <name type="scientific">Neohortaea acidophila</name>
    <dbReference type="NCBI Taxonomy" id="245834"/>
    <lineage>
        <taxon>Eukaryota</taxon>
        <taxon>Fungi</taxon>
        <taxon>Dikarya</taxon>
        <taxon>Ascomycota</taxon>
        <taxon>Pezizomycotina</taxon>
        <taxon>Dothideomycetes</taxon>
        <taxon>Dothideomycetidae</taxon>
        <taxon>Mycosphaerellales</taxon>
        <taxon>Teratosphaeriaceae</taxon>
        <taxon>Neohortaea</taxon>
    </lineage>
</organism>
<gene>
    <name evidence="3" type="ORF">BDY17DRAFT_308416</name>
</gene>
<keyword evidence="1" id="KW-0539">Nucleus</keyword>
<evidence type="ECO:0000259" key="2">
    <source>
        <dbReference type="PROSITE" id="PS50048"/>
    </source>
</evidence>
<dbReference type="RefSeq" id="XP_033591509.1">
    <property type="nucleotide sequence ID" value="XM_033735210.1"/>
</dbReference>
<proteinExistence type="predicted"/>
<feature type="domain" description="Zn(2)-C6 fungal-type" evidence="2">
    <location>
        <begin position="9"/>
        <end position="37"/>
    </location>
</feature>
<dbReference type="GO" id="GO:0008270">
    <property type="term" value="F:zinc ion binding"/>
    <property type="evidence" value="ECO:0007669"/>
    <property type="project" value="InterPro"/>
</dbReference>
<dbReference type="InterPro" id="IPR036864">
    <property type="entry name" value="Zn2-C6_fun-type_DNA-bd_sf"/>
</dbReference>
<dbReference type="AlphaFoldDB" id="A0A6A6PXW0"/>
<dbReference type="OrthoDB" id="3525185at2759"/>
<dbReference type="SUPFAM" id="SSF57701">
    <property type="entry name" value="Zn2/Cys6 DNA-binding domain"/>
    <property type="match status" value="1"/>
</dbReference>
<keyword evidence="4" id="KW-1185">Reference proteome</keyword>
<dbReference type="GeneID" id="54476212"/>